<comment type="function">
    <text evidence="9">Catalyzes the condensation of para-aminobenzoate (pABA) with 6-hydroxymethyl-7,8-dihydropterin diphosphate (DHPt-PP) to form 7,8-dihydropteroate (H2Pte), the immediate precursor of folate derivatives.</text>
</comment>
<keyword evidence="6 9" id="KW-0479">Metal-binding</keyword>
<gene>
    <name evidence="11" type="primary">folP</name>
    <name evidence="11" type="ORF">L1I42_09125</name>
</gene>
<dbReference type="EC" id="2.5.1.15" evidence="4 9"/>
<dbReference type="InterPro" id="IPR000489">
    <property type="entry name" value="Pterin-binding_dom"/>
</dbReference>
<evidence type="ECO:0000256" key="1">
    <source>
        <dbReference type="ARBA" id="ARBA00000012"/>
    </source>
</evidence>
<comment type="caution">
    <text evidence="11">The sequence shown here is derived from an EMBL/GenBank/DDBJ whole genome shotgun (WGS) entry which is preliminary data.</text>
</comment>
<dbReference type="Gene3D" id="3.20.20.20">
    <property type="entry name" value="Dihydropteroate synthase-like"/>
    <property type="match status" value="1"/>
</dbReference>
<dbReference type="CDD" id="cd00739">
    <property type="entry name" value="DHPS"/>
    <property type="match status" value="1"/>
</dbReference>
<proteinExistence type="inferred from homology"/>
<reference evidence="11 12" key="1">
    <citation type="submission" date="2022-01" db="EMBL/GenBank/DDBJ databases">
        <title>Maritalea mediterranea sp. nov., isolated from marine plastic residues from the Malva-rosa beach (Valencia, Spain).</title>
        <authorList>
            <person name="Vidal-Verdu A."/>
            <person name="Molina-Menor E."/>
            <person name="Pascual J."/>
            <person name="Pereto J."/>
            <person name="Porcar M."/>
        </authorList>
    </citation>
    <scope>NUCLEOTIDE SEQUENCE [LARGE SCALE GENOMIC DNA]</scope>
    <source>
        <strain evidence="11 12">P4.10X</strain>
    </source>
</reference>
<evidence type="ECO:0000259" key="10">
    <source>
        <dbReference type="PROSITE" id="PS50972"/>
    </source>
</evidence>
<dbReference type="EMBL" id="JAKGTI010000002">
    <property type="protein sequence ID" value="MCF4098647.1"/>
    <property type="molecule type" value="Genomic_DNA"/>
</dbReference>
<dbReference type="PANTHER" id="PTHR20941">
    <property type="entry name" value="FOLATE SYNTHESIS PROTEINS"/>
    <property type="match status" value="1"/>
</dbReference>
<dbReference type="GO" id="GO:0004156">
    <property type="term" value="F:dihydropteroate synthase activity"/>
    <property type="evidence" value="ECO:0007669"/>
    <property type="project" value="UniProtKB-EC"/>
</dbReference>
<comment type="catalytic activity">
    <reaction evidence="1">
        <text>(7,8-dihydropterin-6-yl)methyl diphosphate + 4-aminobenzoate = 7,8-dihydropteroate + diphosphate</text>
        <dbReference type="Rhea" id="RHEA:19949"/>
        <dbReference type="ChEBI" id="CHEBI:17836"/>
        <dbReference type="ChEBI" id="CHEBI:17839"/>
        <dbReference type="ChEBI" id="CHEBI:33019"/>
        <dbReference type="ChEBI" id="CHEBI:72950"/>
        <dbReference type="EC" id="2.5.1.15"/>
    </reaction>
</comment>
<evidence type="ECO:0000256" key="2">
    <source>
        <dbReference type="ARBA" id="ARBA00001946"/>
    </source>
</evidence>
<evidence type="ECO:0000256" key="7">
    <source>
        <dbReference type="ARBA" id="ARBA00022842"/>
    </source>
</evidence>
<dbReference type="Proteomes" id="UP001201217">
    <property type="component" value="Unassembled WGS sequence"/>
</dbReference>
<keyword evidence="8 9" id="KW-0289">Folate biosynthesis</keyword>
<dbReference type="PANTHER" id="PTHR20941:SF1">
    <property type="entry name" value="FOLIC ACID SYNTHESIS PROTEIN FOL1"/>
    <property type="match status" value="1"/>
</dbReference>
<evidence type="ECO:0000313" key="12">
    <source>
        <dbReference type="Proteomes" id="UP001201217"/>
    </source>
</evidence>
<protein>
    <recommendedName>
        <fullName evidence="4 9">Dihydropteroate synthase</fullName>
        <shortName evidence="9">DHPS</shortName>
        <ecNumber evidence="4 9">2.5.1.15</ecNumber>
    </recommendedName>
    <alternativeName>
        <fullName evidence="9">Dihydropteroate pyrophosphorylase</fullName>
    </alternativeName>
</protein>
<comment type="similarity">
    <text evidence="9">Belongs to the DHPS family.</text>
</comment>
<dbReference type="SUPFAM" id="SSF51717">
    <property type="entry name" value="Dihydropteroate synthetase-like"/>
    <property type="match status" value="1"/>
</dbReference>
<sequence length="284" mass="31204">MMHQEFKWQLKSGEITLGRDPLVMGILNVTPDSFSDGGDFTDRDKIIAQAQKMVAEGAHILDIGGESTRPGSEAVAAQEELDRVLPAIDALKESGITAPISIDSYKAIVGQQAMEAGAEIINDVWGFQRDPELADVAAHYSCPAILMHWDPDRDREKDLIDEMNRFFEKSLQIAENAGISKSQIALDPGFGFAKNFDENYELLRRVDELHALGYPLLIGTSRKSMFGKLLGNTPKERVAATAASTVLAYGKGAHIFRVHDVRENRDALQVAKAMLYGPPPPKDV</sequence>
<evidence type="ECO:0000313" key="11">
    <source>
        <dbReference type="EMBL" id="MCF4098647.1"/>
    </source>
</evidence>
<comment type="pathway">
    <text evidence="3 9">Cofactor biosynthesis; tetrahydrofolate biosynthesis; 7,8-dihydrofolate from 2-amino-4-hydroxy-6-hydroxymethyl-7,8-dihydropteridine diphosphate and 4-aminobenzoate: step 1/2.</text>
</comment>
<evidence type="ECO:0000256" key="4">
    <source>
        <dbReference type="ARBA" id="ARBA00012458"/>
    </source>
</evidence>
<accession>A0ABS9E8W0</accession>
<dbReference type="InterPro" id="IPR006390">
    <property type="entry name" value="DHP_synth_dom"/>
</dbReference>
<evidence type="ECO:0000256" key="5">
    <source>
        <dbReference type="ARBA" id="ARBA00022679"/>
    </source>
</evidence>
<feature type="domain" description="Pterin-binding" evidence="10">
    <location>
        <begin position="21"/>
        <end position="269"/>
    </location>
</feature>
<organism evidence="11 12">
    <name type="scientific">Maritalea mediterranea</name>
    <dbReference type="NCBI Taxonomy" id="2909667"/>
    <lineage>
        <taxon>Bacteria</taxon>
        <taxon>Pseudomonadati</taxon>
        <taxon>Pseudomonadota</taxon>
        <taxon>Alphaproteobacteria</taxon>
        <taxon>Hyphomicrobiales</taxon>
        <taxon>Devosiaceae</taxon>
        <taxon>Maritalea</taxon>
    </lineage>
</organism>
<name>A0ABS9E8W0_9HYPH</name>
<evidence type="ECO:0000256" key="9">
    <source>
        <dbReference type="RuleBase" id="RU361205"/>
    </source>
</evidence>
<dbReference type="NCBIfam" id="TIGR01496">
    <property type="entry name" value="DHPS"/>
    <property type="match status" value="1"/>
</dbReference>
<evidence type="ECO:0000256" key="6">
    <source>
        <dbReference type="ARBA" id="ARBA00022723"/>
    </source>
</evidence>
<dbReference type="PROSITE" id="PS00793">
    <property type="entry name" value="DHPS_2"/>
    <property type="match status" value="1"/>
</dbReference>
<keyword evidence="7 9" id="KW-0460">Magnesium</keyword>
<evidence type="ECO:0000256" key="8">
    <source>
        <dbReference type="ARBA" id="ARBA00022909"/>
    </source>
</evidence>
<dbReference type="InterPro" id="IPR045031">
    <property type="entry name" value="DHP_synth-like"/>
</dbReference>
<comment type="cofactor">
    <cofactor evidence="2 9">
        <name>Mg(2+)</name>
        <dbReference type="ChEBI" id="CHEBI:18420"/>
    </cofactor>
</comment>
<evidence type="ECO:0000256" key="3">
    <source>
        <dbReference type="ARBA" id="ARBA00004763"/>
    </source>
</evidence>
<dbReference type="InterPro" id="IPR011005">
    <property type="entry name" value="Dihydropteroate_synth-like_sf"/>
</dbReference>
<keyword evidence="12" id="KW-1185">Reference proteome</keyword>
<dbReference type="Pfam" id="PF00809">
    <property type="entry name" value="Pterin_bind"/>
    <property type="match status" value="1"/>
</dbReference>
<keyword evidence="5 9" id="KW-0808">Transferase</keyword>
<dbReference type="RefSeq" id="WP_236114232.1">
    <property type="nucleotide sequence ID" value="NZ_JAKGTI010000002.1"/>
</dbReference>
<dbReference type="PROSITE" id="PS00792">
    <property type="entry name" value="DHPS_1"/>
    <property type="match status" value="1"/>
</dbReference>
<dbReference type="PROSITE" id="PS50972">
    <property type="entry name" value="PTERIN_BINDING"/>
    <property type="match status" value="1"/>
</dbReference>